<feature type="region of interest" description="Disordered" evidence="3">
    <location>
        <begin position="1"/>
        <end position="60"/>
    </location>
</feature>
<feature type="region of interest" description="Disordered" evidence="3">
    <location>
        <begin position="479"/>
        <end position="520"/>
    </location>
</feature>
<dbReference type="SMART" id="SM00164">
    <property type="entry name" value="TBC"/>
    <property type="match status" value="1"/>
</dbReference>
<accession>A0A9W7G9G9</accession>
<dbReference type="Gene3D" id="1.10.10.750">
    <property type="entry name" value="Ypt/Rab-GAP domain of gyp1p, domain 1"/>
    <property type="match status" value="1"/>
</dbReference>
<dbReference type="PROSITE" id="PS50086">
    <property type="entry name" value="TBC_RABGAP"/>
    <property type="match status" value="1"/>
</dbReference>
<feature type="region of interest" description="Disordered" evidence="3">
    <location>
        <begin position="80"/>
        <end position="116"/>
    </location>
</feature>
<dbReference type="EMBL" id="BRYA01000137">
    <property type="protein sequence ID" value="GMI40817.1"/>
    <property type="molecule type" value="Genomic_DNA"/>
</dbReference>
<keyword evidence="1" id="KW-0343">GTPase activation</keyword>
<dbReference type="PANTHER" id="PTHR47219:SF9">
    <property type="entry name" value="GTPASE ACTIVATING PROTEIN AND CENTROSOME-ASSOCIATED, ISOFORM B"/>
    <property type="match status" value="1"/>
</dbReference>
<feature type="compositionally biased region" description="Acidic residues" evidence="3">
    <location>
        <begin position="98"/>
        <end position="108"/>
    </location>
</feature>
<dbReference type="Gene3D" id="1.10.8.270">
    <property type="entry name" value="putative rabgap domain of human tbc1 domain family member 14 like domains"/>
    <property type="match status" value="1"/>
</dbReference>
<evidence type="ECO:0000256" key="3">
    <source>
        <dbReference type="SAM" id="MobiDB-lite"/>
    </source>
</evidence>
<dbReference type="SUPFAM" id="SSF47923">
    <property type="entry name" value="Ypt/Rab-GAP domain of gyp1p"/>
    <property type="match status" value="2"/>
</dbReference>
<organism evidence="5 6">
    <name type="scientific">Triparma columacea</name>
    <dbReference type="NCBI Taxonomy" id="722753"/>
    <lineage>
        <taxon>Eukaryota</taxon>
        <taxon>Sar</taxon>
        <taxon>Stramenopiles</taxon>
        <taxon>Ochrophyta</taxon>
        <taxon>Bolidophyceae</taxon>
        <taxon>Parmales</taxon>
        <taxon>Triparmaceae</taxon>
        <taxon>Triparma</taxon>
    </lineage>
</organism>
<dbReference type="FunFam" id="1.10.10.750:FF:000003">
    <property type="entry name" value="GTPase activating protein (Evi5)"/>
    <property type="match status" value="1"/>
</dbReference>
<feature type="compositionally biased region" description="Basic and acidic residues" evidence="3">
    <location>
        <begin position="15"/>
        <end position="43"/>
    </location>
</feature>
<proteinExistence type="predicted"/>
<dbReference type="InterPro" id="IPR000195">
    <property type="entry name" value="Rab-GAP-TBC_dom"/>
</dbReference>
<evidence type="ECO:0000259" key="4">
    <source>
        <dbReference type="PROSITE" id="PS50086"/>
    </source>
</evidence>
<dbReference type="PANTHER" id="PTHR47219">
    <property type="entry name" value="RAB GTPASE-ACTIVATING PROTEIN 1-LIKE"/>
    <property type="match status" value="1"/>
</dbReference>
<feature type="compositionally biased region" description="Polar residues" evidence="3">
    <location>
        <begin position="1"/>
        <end position="14"/>
    </location>
</feature>
<dbReference type="FunFam" id="1.10.8.270:FF:000001">
    <property type="entry name" value="TBC1 domain family member 1"/>
    <property type="match status" value="1"/>
</dbReference>
<dbReference type="Proteomes" id="UP001165065">
    <property type="component" value="Unassembled WGS sequence"/>
</dbReference>
<dbReference type="GO" id="GO:0005096">
    <property type="term" value="F:GTPase activator activity"/>
    <property type="evidence" value="ECO:0007669"/>
    <property type="project" value="UniProtKB-KW"/>
</dbReference>
<dbReference type="AlphaFoldDB" id="A0A9W7G9G9"/>
<feature type="compositionally biased region" description="Basic and acidic residues" evidence="3">
    <location>
        <begin position="492"/>
        <end position="520"/>
    </location>
</feature>
<comment type="caution">
    <text evidence="5">The sequence shown here is derived from an EMBL/GenBank/DDBJ whole genome shotgun (WGS) entry which is preliminary data.</text>
</comment>
<reference evidence="6" key="1">
    <citation type="journal article" date="2023" name="Commun. Biol.">
        <title>Genome analysis of Parmales, the sister group of diatoms, reveals the evolutionary specialization of diatoms from phago-mixotrophs to photoautotrophs.</title>
        <authorList>
            <person name="Ban H."/>
            <person name="Sato S."/>
            <person name="Yoshikawa S."/>
            <person name="Yamada K."/>
            <person name="Nakamura Y."/>
            <person name="Ichinomiya M."/>
            <person name="Sato N."/>
            <person name="Blanc-Mathieu R."/>
            <person name="Endo H."/>
            <person name="Kuwata A."/>
            <person name="Ogata H."/>
        </authorList>
    </citation>
    <scope>NUCLEOTIDE SEQUENCE [LARGE SCALE GENOMIC DNA]</scope>
</reference>
<dbReference type="InterPro" id="IPR035969">
    <property type="entry name" value="Rab-GAP_TBC_sf"/>
</dbReference>
<dbReference type="GO" id="GO:0031267">
    <property type="term" value="F:small GTPase binding"/>
    <property type="evidence" value="ECO:0007669"/>
    <property type="project" value="TreeGrafter"/>
</dbReference>
<feature type="compositionally biased region" description="Basic and acidic residues" evidence="3">
    <location>
        <begin position="80"/>
        <end position="97"/>
    </location>
</feature>
<dbReference type="InterPro" id="IPR050302">
    <property type="entry name" value="Rab_GAP_TBC_domain"/>
</dbReference>
<keyword evidence="6" id="KW-1185">Reference proteome</keyword>
<evidence type="ECO:0000313" key="6">
    <source>
        <dbReference type="Proteomes" id="UP001165065"/>
    </source>
</evidence>
<sequence>MSFFQTIVRSFSTDEGTRDDVDSTKEEKGDALNSVDDRNRGKSDIPGQCGTPTKSDFDKATANERDKAAEQYMLELKLKNSGSKDDTVVGGTDSHEDSGEDSDLEEEAADSHETQEEEFYLVDKYGFIIEDIDGATGTSGGSRTTKALISEKERQKRADLESSRSIKWVAMISEWNKYSTRQKHVVKRRIRKGVPDAVRGKVWNLVGGVDDMIAANPGRYDRIISLSETYVPNQDIRDTIERDINRTFPRHRMFKDKGEGQDKLRRVLRAYSLYDEEVGYCQGLGFITAMFLTYMPEEQTFWQVVNMMTGPTCNMRTMYQQGMPGAQKALYVGEKLIKKFFPKLTQHFARENCHISMYATQWFMCIFTNSFPFDLVTGVWDCFLAEGWKIVYRIILTFLRYSAPRLFKLGFEGIMFYFKRLPERIDGHTLIQQAFSFPLKQRHVDHYERKFYKLNPDIKERLDEEERRYKEQGGFGMGKGGCYEVKGKGNKKGKEEKKGEGNGELVVREDSEERRMSVNL</sequence>
<dbReference type="Gene3D" id="1.10.472.80">
    <property type="entry name" value="Ypt/Rab-GAP domain of gyp1p, domain 3"/>
    <property type="match status" value="1"/>
</dbReference>
<evidence type="ECO:0000313" key="5">
    <source>
        <dbReference type="EMBL" id="GMI40817.1"/>
    </source>
</evidence>
<evidence type="ECO:0000256" key="2">
    <source>
        <dbReference type="ARBA" id="ARBA00023054"/>
    </source>
</evidence>
<keyword evidence="2" id="KW-0175">Coiled coil</keyword>
<dbReference type="Pfam" id="PF00566">
    <property type="entry name" value="RabGAP-TBC"/>
    <property type="match status" value="1"/>
</dbReference>
<name>A0A9W7G9G9_9STRA</name>
<feature type="domain" description="Rab-GAP TBC" evidence="4">
    <location>
        <begin position="193"/>
        <end position="387"/>
    </location>
</feature>
<evidence type="ECO:0000256" key="1">
    <source>
        <dbReference type="ARBA" id="ARBA00022468"/>
    </source>
</evidence>
<dbReference type="OrthoDB" id="294251at2759"/>
<gene>
    <name evidence="5" type="ORF">TrCOL_g11021</name>
</gene>
<protein>
    <recommendedName>
        <fullName evidence="4">Rab-GAP TBC domain-containing protein</fullName>
    </recommendedName>
</protein>